<protein>
    <submittedName>
        <fullName evidence="1">Uncharacterized protein</fullName>
    </submittedName>
</protein>
<gene>
    <name evidence="1" type="ORF">ARMOST_04665</name>
</gene>
<evidence type="ECO:0000313" key="1">
    <source>
        <dbReference type="EMBL" id="SJL01345.1"/>
    </source>
</evidence>
<accession>A0A284QY69</accession>
<name>A0A284QY69_ARMOS</name>
<keyword evidence="2" id="KW-1185">Reference proteome</keyword>
<proteinExistence type="predicted"/>
<dbReference type="Proteomes" id="UP000219338">
    <property type="component" value="Unassembled WGS sequence"/>
</dbReference>
<organism evidence="1 2">
    <name type="scientific">Armillaria ostoyae</name>
    <name type="common">Armillaria root rot fungus</name>
    <dbReference type="NCBI Taxonomy" id="47428"/>
    <lineage>
        <taxon>Eukaryota</taxon>
        <taxon>Fungi</taxon>
        <taxon>Dikarya</taxon>
        <taxon>Basidiomycota</taxon>
        <taxon>Agaricomycotina</taxon>
        <taxon>Agaricomycetes</taxon>
        <taxon>Agaricomycetidae</taxon>
        <taxon>Agaricales</taxon>
        <taxon>Marasmiineae</taxon>
        <taxon>Physalacriaceae</taxon>
        <taxon>Armillaria</taxon>
    </lineage>
</organism>
<evidence type="ECO:0000313" key="2">
    <source>
        <dbReference type="Proteomes" id="UP000219338"/>
    </source>
</evidence>
<dbReference type="AlphaFoldDB" id="A0A284QY69"/>
<dbReference type="EMBL" id="FUEG01000003">
    <property type="protein sequence ID" value="SJL01345.1"/>
    <property type="molecule type" value="Genomic_DNA"/>
</dbReference>
<sequence>MTKYLQSVDDWSGREYDN</sequence>
<reference evidence="2" key="1">
    <citation type="journal article" date="2017" name="Nat. Ecol. Evol.">
        <title>Genome expansion and lineage-specific genetic innovations in the forest pathogenic fungi Armillaria.</title>
        <authorList>
            <person name="Sipos G."/>
            <person name="Prasanna A.N."/>
            <person name="Walter M.C."/>
            <person name="O'Connor E."/>
            <person name="Balint B."/>
            <person name="Krizsan K."/>
            <person name="Kiss B."/>
            <person name="Hess J."/>
            <person name="Varga T."/>
            <person name="Slot J."/>
            <person name="Riley R."/>
            <person name="Boka B."/>
            <person name="Rigling D."/>
            <person name="Barry K."/>
            <person name="Lee J."/>
            <person name="Mihaltcheva S."/>
            <person name="LaButti K."/>
            <person name="Lipzen A."/>
            <person name="Waldron R."/>
            <person name="Moloney N.M."/>
            <person name="Sperisen C."/>
            <person name="Kredics L."/>
            <person name="Vagvoelgyi C."/>
            <person name="Patrignani A."/>
            <person name="Fitzpatrick D."/>
            <person name="Nagy I."/>
            <person name="Doyle S."/>
            <person name="Anderson J.B."/>
            <person name="Grigoriev I.V."/>
            <person name="Gueldener U."/>
            <person name="Muensterkoetter M."/>
            <person name="Nagy L.G."/>
        </authorList>
    </citation>
    <scope>NUCLEOTIDE SEQUENCE [LARGE SCALE GENOMIC DNA]</scope>
    <source>
        <strain evidence="2">C18/9</strain>
    </source>
</reference>